<protein>
    <recommendedName>
        <fullName evidence="3">Fe2OG dioxygenase domain-containing protein</fullName>
    </recommendedName>
</protein>
<evidence type="ECO:0000313" key="1">
    <source>
        <dbReference type="EMBL" id="CAL2102817.1"/>
    </source>
</evidence>
<accession>A0ABM9PBF1</accession>
<gene>
    <name evidence="1" type="ORF">T190423A01A_20568</name>
</gene>
<dbReference type="Gene3D" id="2.60.120.620">
    <property type="entry name" value="q2cbj1_9rhob like domain"/>
    <property type="match status" value="1"/>
</dbReference>
<dbReference type="InterPro" id="IPR055091">
    <property type="entry name" value="WelO5-like"/>
</dbReference>
<comment type="caution">
    <text evidence="1">The sequence shown here is derived from an EMBL/GenBank/DDBJ whole genome shotgun (WGS) entry which is preliminary data.</text>
</comment>
<reference evidence="1 2" key="1">
    <citation type="submission" date="2024-05" db="EMBL/GenBank/DDBJ databases">
        <authorList>
            <person name="Duchaud E."/>
        </authorList>
    </citation>
    <scope>NUCLEOTIDE SEQUENCE [LARGE SCALE GENOMIC DNA]</scope>
    <source>
        <strain evidence="1">Ena-SAMPLE-TAB-13-05-2024-13:56:06:370-140308</strain>
    </source>
</reference>
<dbReference type="Proteomes" id="UP001497527">
    <property type="component" value="Unassembled WGS sequence"/>
</dbReference>
<evidence type="ECO:0008006" key="3">
    <source>
        <dbReference type="Google" id="ProtNLM"/>
    </source>
</evidence>
<dbReference type="EMBL" id="CAXJIO010000011">
    <property type="protein sequence ID" value="CAL2102817.1"/>
    <property type="molecule type" value="Genomic_DNA"/>
</dbReference>
<keyword evidence="2" id="KW-1185">Reference proteome</keyword>
<sequence>MIFSFLKKKKESAKFNIYDTSFSEASFDYTVKDVQNRKVDAIICRELINKEECEKIAKILLEKEKFKKGNKGDIINEPKSIVSAELDHLITESYKSFVPKFEKVYEVDLIGKIRDLLKRLNEGKDAKQLIKDNTDLISPANFRMMPSLFLHCGNQFNYVFPRNYNFLSTQVEVHNHLSYFMVIQEPEEGGRITLYDIGWNEAEESVFRTSTIITLTGEKFDLDKKNSKRGNVKLDLKAGDLLIFAGGEIWHRVEEVRGNRKRITFGGFLGFGNKSNTKDDLYMWA</sequence>
<dbReference type="Pfam" id="PF22814">
    <property type="entry name" value="WelO5"/>
    <property type="match status" value="1"/>
</dbReference>
<name>A0ABM9PBF1_9FLAO</name>
<dbReference type="RefSeq" id="WP_348716545.1">
    <property type="nucleotide sequence ID" value="NZ_CAXJIO010000011.1"/>
</dbReference>
<organism evidence="1 2">
    <name type="scientific">Tenacibaculum polynesiense</name>
    <dbReference type="NCBI Taxonomy" id="3137857"/>
    <lineage>
        <taxon>Bacteria</taxon>
        <taxon>Pseudomonadati</taxon>
        <taxon>Bacteroidota</taxon>
        <taxon>Flavobacteriia</taxon>
        <taxon>Flavobacteriales</taxon>
        <taxon>Flavobacteriaceae</taxon>
        <taxon>Tenacibaculum</taxon>
    </lineage>
</organism>
<proteinExistence type="predicted"/>
<evidence type="ECO:0000313" key="2">
    <source>
        <dbReference type="Proteomes" id="UP001497527"/>
    </source>
</evidence>